<sequence length="295" mass="31544">MTKVRKPQTMKTHFCAPFSLTMLAMLIASSETSQRHDTYVHCAQHGQGRFLSHSAQRTHEHQNIYRRVHSAPRPTASNCRAQATGGRRLEEARGRERPAGKRTEDGWLHAIPASIPHARRTRGPSSAAHGGGPEDPAAPAHGAVALPREEGRGAGAGAEAGVPAAQHLHAAAVDEVVAAQGALGRHAGDGEGRGSDPEVRRSFGPGGGRATTELFTCLGLGRCPPEARGRRADREHHRSRPATQSARMSRSALPAQGYPRVLCLATRSFSHSYRAVWPSEGSCVLSRALSHQGRP</sequence>
<organism evidence="3 4">
    <name type="scientific">Prorocentrum cordatum</name>
    <dbReference type="NCBI Taxonomy" id="2364126"/>
    <lineage>
        <taxon>Eukaryota</taxon>
        <taxon>Sar</taxon>
        <taxon>Alveolata</taxon>
        <taxon>Dinophyceae</taxon>
        <taxon>Prorocentrales</taxon>
        <taxon>Prorocentraceae</taxon>
        <taxon>Prorocentrum</taxon>
    </lineage>
</organism>
<evidence type="ECO:0000313" key="3">
    <source>
        <dbReference type="EMBL" id="CAK0894702.1"/>
    </source>
</evidence>
<reference evidence="3" key="1">
    <citation type="submission" date="2023-10" db="EMBL/GenBank/DDBJ databases">
        <authorList>
            <person name="Chen Y."/>
            <person name="Shah S."/>
            <person name="Dougan E. K."/>
            <person name="Thang M."/>
            <person name="Chan C."/>
        </authorList>
    </citation>
    <scope>NUCLEOTIDE SEQUENCE [LARGE SCALE GENOMIC DNA]</scope>
</reference>
<dbReference type="EMBL" id="CAUYUJ010019937">
    <property type="protein sequence ID" value="CAK0894702.1"/>
    <property type="molecule type" value="Genomic_DNA"/>
</dbReference>
<feature type="compositionally biased region" description="Basic and acidic residues" evidence="1">
    <location>
        <begin position="186"/>
        <end position="201"/>
    </location>
</feature>
<proteinExistence type="predicted"/>
<name>A0ABN9X9D3_9DINO</name>
<evidence type="ECO:0008006" key="5">
    <source>
        <dbReference type="Google" id="ProtNLM"/>
    </source>
</evidence>
<feature type="compositionally biased region" description="Basic and acidic residues" evidence="1">
    <location>
        <begin position="87"/>
        <end position="107"/>
    </location>
</feature>
<feature type="region of interest" description="Disordered" evidence="1">
    <location>
        <begin position="185"/>
        <end position="210"/>
    </location>
</feature>
<feature type="chain" id="PRO_5045473798" description="Secreted protein" evidence="2">
    <location>
        <begin position="33"/>
        <end position="295"/>
    </location>
</feature>
<accession>A0ABN9X9D3</accession>
<feature type="signal peptide" evidence="2">
    <location>
        <begin position="1"/>
        <end position="32"/>
    </location>
</feature>
<evidence type="ECO:0000256" key="1">
    <source>
        <dbReference type="SAM" id="MobiDB-lite"/>
    </source>
</evidence>
<feature type="region of interest" description="Disordered" evidence="1">
    <location>
        <begin position="225"/>
        <end position="252"/>
    </location>
</feature>
<keyword evidence="2" id="KW-0732">Signal</keyword>
<evidence type="ECO:0000256" key="2">
    <source>
        <dbReference type="SAM" id="SignalP"/>
    </source>
</evidence>
<comment type="caution">
    <text evidence="3">The sequence shown here is derived from an EMBL/GenBank/DDBJ whole genome shotgun (WGS) entry which is preliminary data.</text>
</comment>
<gene>
    <name evidence="3" type="ORF">PCOR1329_LOCUS73672</name>
</gene>
<keyword evidence="4" id="KW-1185">Reference proteome</keyword>
<dbReference type="Proteomes" id="UP001189429">
    <property type="component" value="Unassembled WGS sequence"/>
</dbReference>
<feature type="region of interest" description="Disordered" evidence="1">
    <location>
        <begin position="72"/>
        <end position="141"/>
    </location>
</feature>
<protein>
    <recommendedName>
        <fullName evidence="5">Secreted protein</fullName>
    </recommendedName>
</protein>
<evidence type="ECO:0000313" key="4">
    <source>
        <dbReference type="Proteomes" id="UP001189429"/>
    </source>
</evidence>
<feature type="compositionally biased region" description="Basic and acidic residues" evidence="1">
    <location>
        <begin position="225"/>
        <end position="236"/>
    </location>
</feature>